<dbReference type="AlphaFoldDB" id="A0A5S9M429"/>
<organism evidence="1 2">
    <name type="scientific">Bacillus safensis</name>
    <dbReference type="NCBI Taxonomy" id="561879"/>
    <lineage>
        <taxon>Bacteria</taxon>
        <taxon>Bacillati</taxon>
        <taxon>Bacillota</taxon>
        <taxon>Bacilli</taxon>
        <taxon>Bacillales</taxon>
        <taxon>Bacillaceae</taxon>
        <taxon>Bacillus</taxon>
    </lineage>
</organism>
<gene>
    <name evidence="1" type="ORF">BsIDN1_15210</name>
</gene>
<dbReference type="Proteomes" id="UP000464658">
    <property type="component" value="Chromosome"/>
</dbReference>
<reference evidence="1 2" key="1">
    <citation type="submission" date="2019-12" db="EMBL/GenBank/DDBJ databases">
        <title>Full genome sequence of a Bacillus safensis strain isolated from commercially available natto in Indonesia.</title>
        <authorList>
            <person name="Yoshida M."/>
            <person name="Uomi M."/>
            <person name="Waturangi D."/>
            <person name="Ekaputri J.J."/>
            <person name="Setiamarga D.H.E."/>
        </authorList>
    </citation>
    <scope>NUCLEOTIDE SEQUENCE [LARGE SCALE GENOMIC DNA]</scope>
    <source>
        <strain evidence="1 2">IDN1</strain>
    </source>
</reference>
<dbReference type="EMBL" id="AP021906">
    <property type="protein sequence ID" value="BBP87903.1"/>
    <property type="molecule type" value="Genomic_DNA"/>
</dbReference>
<name>A0A5S9M429_BACIA</name>
<accession>A0A5S9M429</accession>
<sequence>MNMGSSFTIYIEGHLWQKKRLKTEEYVLSIDRIEDLAKQQVQRFDWPSFEQNRIRPIYALEEIYVKNDGTGTIPFEIGREETHCIHVHQVMEWNEPLNKAFEKKEIDINEDITAEQALSLEPSPDTFPISKRRASCVYKSGSNLFGAKKYSKDTGKWVLKTLHRDHGYIQAILKTNEQEGCGFMDKIKVFIDASTFEAINYIEKKEMFQVCGILNPSQTASEITISPKEAFETLRERLELTPIYVYDDVQKQYVLCGKLDCHESVDAVSGEVFSLTDLS</sequence>
<proteinExistence type="predicted"/>
<evidence type="ECO:0000313" key="2">
    <source>
        <dbReference type="Proteomes" id="UP000464658"/>
    </source>
</evidence>
<evidence type="ECO:0000313" key="1">
    <source>
        <dbReference type="EMBL" id="BBP87903.1"/>
    </source>
</evidence>
<protein>
    <submittedName>
        <fullName evidence="1">Uncharacterized protein</fullName>
    </submittedName>
</protein>